<name>A0A5C3L721_COPMA</name>
<organism evidence="1 2">
    <name type="scientific">Coprinopsis marcescibilis</name>
    <name type="common">Agaric fungus</name>
    <name type="synonym">Psathyrella marcescibilis</name>
    <dbReference type="NCBI Taxonomy" id="230819"/>
    <lineage>
        <taxon>Eukaryota</taxon>
        <taxon>Fungi</taxon>
        <taxon>Dikarya</taxon>
        <taxon>Basidiomycota</taxon>
        <taxon>Agaricomycotina</taxon>
        <taxon>Agaricomycetes</taxon>
        <taxon>Agaricomycetidae</taxon>
        <taxon>Agaricales</taxon>
        <taxon>Agaricineae</taxon>
        <taxon>Psathyrellaceae</taxon>
        <taxon>Coprinopsis</taxon>
    </lineage>
</organism>
<reference evidence="1 2" key="1">
    <citation type="journal article" date="2019" name="Nat. Ecol. Evol.">
        <title>Megaphylogeny resolves global patterns of mushroom evolution.</title>
        <authorList>
            <person name="Varga T."/>
            <person name="Krizsan K."/>
            <person name="Foldi C."/>
            <person name="Dima B."/>
            <person name="Sanchez-Garcia M."/>
            <person name="Sanchez-Ramirez S."/>
            <person name="Szollosi G.J."/>
            <person name="Szarkandi J.G."/>
            <person name="Papp V."/>
            <person name="Albert L."/>
            <person name="Andreopoulos W."/>
            <person name="Angelini C."/>
            <person name="Antonin V."/>
            <person name="Barry K.W."/>
            <person name="Bougher N.L."/>
            <person name="Buchanan P."/>
            <person name="Buyck B."/>
            <person name="Bense V."/>
            <person name="Catcheside P."/>
            <person name="Chovatia M."/>
            <person name="Cooper J."/>
            <person name="Damon W."/>
            <person name="Desjardin D."/>
            <person name="Finy P."/>
            <person name="Geml J."/>
            <person name="Haridas S."/>
            <person name="Hughes K."/>
            <person name="Justo A."/>
            <person name="Karasinski D."/>
            <person name="Kautmanova I."/>
            <person name="Kiss B."/>
            <person name="Kocsube S."/>
            <person name="Kotiranta H."/>
            <person name="LaButti K.M."/>
            <person name="Lechner B.E."/>
            <person name="Liimatainen K."/>
            <person name="Lipzen A."/>
            <person name="Lukacs Z."/>
            <person name="Mihaltcheva S."/>
            <person name="Morgado L.N."/>
            <person name="Niskanen T."/>
            <person name="Noordeloos M.E."/>
            <person name="Ohm R.A."/>
            <person name="Ortiz-Santana B."/>
            <person name="Ovrebo C."/>
            <person name="Racz N."/>
            <person name="Riley R."/>
            <person name="Savchenko A."/>
            <person name="Shiryaev A."/>
            <person name="Soop K."/>
            <person name="Spirin V."/>
            <person name="Szebenyi C."/>
            <person name="Tomsovsky M."/>
            <person name="Tulloss R.E."/>
            <person name="Uehling J."/>
            <person name="Grigoriev I.V."/>
            <person name="Vagvolgyi C."/>
            <person name="Papp T."/>
            <person name="Martin F.M."/>
            <person name="Miettinen O."/>
            <person name="Hibbett D.S."/>
            <person name="Nagy L.G."/>
        </authorList>
    </citation>
    <scope>NUCLEOTIDE SEQUENCE [LARGE SCALE GENOMIC DNA]</scope>
    <source>
        <strain evidence="1 2">CBS 121175</strain>
    </source>
</reference>
<dbReference type="Proteomes" id="UP000307440">
    <property type="component" value="Unassembled WGS sequence"/>
</dbReference>
<proteinExistence type="predicted"/>
<accession>A0A5C3L721</accession>
<keyword evidence="2" id="KW-1185">Reference proteome</keyword>
<evidence type="ECO:0000313" key="1">
    <source>
        <dbReference type="EMBL" id="TFK28485.1"/>
    </source>
</evidence>
<dbReference type="AlphaFoldDB" id="A0A5C3L721"/>
<gene>
    <name evidence="1" type="ORF">FA15DRAFT_714061</name>
</gene>
<sequence>MPWVHKLQPLFGMPPSLSLFSLTFLQGRHRRIQALPITHLSLRGVHVSQAAGAVPAVSVFHRHQRFQFESGDLPICLKAVKLHLQDALLVPLLHRIFSNPKKLDLESMEELTFYRGMWFGAQSIN</sequence>
<dbReference type="EMBL" id="ML210155">
    <property type="protein sequence ID" value="TFK28485.1"/>
    <property type="molecule type" value="Genomic_DNA"/>
</dbReference>
<protein>
    <submittedName>
        <fullName evidence="1">Uncharacterized protein</fullName>
    </submittedName>
</protein>
<evidence type="ECO:0000313" key="2">
    <source>
        <dbReference type="Proteomes" id="UP000307440"/>
    </source>
</evidence>